<protein>
    <submittedName>
        <fullName evidence="1">Uncharacterized protein</fullName>
    </submittedName>
</protein>
<dbReference type="Proteomes" id="UP000078292">
    <property type="component" value="Unassembled WGS sequence"/>
</dbReference>
<evidence type="ECO:0000313" key="1">
    <source>
        <dbReference type="EMBL" id="OAV59904.1"/>
    </source>
</evidence>
<evidence type="ECO:0000313" key="2">
    <source>
        <dbReference type="Proteomes" id="UP000078292"/>
    </source>
</evidence>
<dbReference type="AlphaFoldDB" id="A0A1B7LXK6"/>
<dbReference type="STRING" id="1837282.A6F49_14215"/>
<organism evidence="1 2">
    <name type="scientific">Enteractinococcus helveticum</name>
    <dbReference type="NCBI Taxonomy" id="1837282"/>
    <lineage>
        <taxon>Bacteria</taxon>
        <taxon>Bacillati</taxon>
        <taxon>Actinomycetota</taxon>
        <taxon>Actinomycetes</taxon>
        <taxon>Micrococcales</taxon>
        <taxon>Micrococcaceae</taxon>
    </lineage>
</organism>
<dbReference type="RefSeq" id="WP_043058393.1">
    <property type="nucleotide sequence ID" value="NZ_LXEY01000021.1"/>
</dbReference>
<dbReference type="OrthoDB" id="5801841at2"/>
<reference evidence="1 2" key="1">
    <citation type="submission" date="2016-04" db="EMBL/GenBank/DDBJ databases">
        <title>First whole genome shotgun sequence of the bacterium Enteractinococcus sp. strain UASWS1574.</title>
        <authorList>
            <person name="Crovadore J."/>
            <person name="Chablais R."/>
            <person name="Lefort F."/>
        </authorList>
    </citation>
    <scope>NUCLEOTIDE SEQUENCE [LARGE SCALE GENOMIC DNA]</scope>
    <source>
        <strain evidence="1 2">UASWS1574</strain>
    </source>
</reference>
<sequence>MTTQSHPLISALSAVLTDASERERVPADEIAIHSVEAVDWPDSCLGVPSDGEACSDVVTPGFRVRLARGATYHTDRLGNVRRARRKVHDDTEIRLSYTVSGGIGGWSTTFETDSYRLSEADDEKLRQLITQADFFNVPNVEPTTVIFDGFTRRLKISVGRRQYEVIRGDGIDAEDSAAFHALVAWVEERTPPIFGQSRTTID</sequence>
<keyword evidence="2" id="KW-1185">Reference proteome</keyword>
<comment type="caution">
    <text evidence="1">The sequence shown here is derived from an EMBL/GenBank/DDBJ whole genome shotgun (WGS) entry which is preliminary data.</text>
</comment>
<gene>
    <name evidence="1" type="ORF">A6F49_14215</name>
</gene>
<dbReference type="EMBL" id="LXEY01000021">
    <property type="protein sequence ID" value="OAV59904.1"/>
    <property type="molecule type" value="Genomic_DNA"/>
</dbReference>
<name>A0A1B7LXK6_9MICC</name>
<accession>A0A1B7LXK6</accession>
<proteinExistence type="predicted"/>